<dbReference type="AlphaFoldDB" id="A0AAW0G1K7"/>
<dbReference type="EMBL" id="JASBNA010000021">
    <property type="protein sequence ID" value="KAK7685234.1"/>
    <property type="molecule type" value="Genomic_DNA"/>
</dbReference>
<evidence type="ECO:0000313" key="2">
    <source>
        <dbReference type="Proteomes" id="UP001385951"/>
    </source>
</evidence>
<gene>
    <name evidence="1" type="ORF">QCA50_011597</name>
</gene>
<organism evidence="1 2">
    <name type="scientific">Cerrena zonata</name>
    <dbReference type="NCBI Taxonomy" id="2478898"/>
    <lineage>
        <taxon>Eukaryota</taxon>
        <taxon>Fungi</taxon>
        <taxon>Dikarya</taxon>
        <taxon>Basidiomycota</taxon>
        <taxon>Agaricomycotina</taxon>
        <taxon>Agaricomycetes</taxon>
        <taxon>Polyporales</taxon>
        <taxon>Cerrenaceae</taxon>
        <taxon>Cerrena</taxon>
    </lineage>
</organism>
<evidence type="ECO:0000313" key="1">
    <source>
        <dbReference type="EMBL" id="KAK7685234.1"/>
    </source>
</evidence>
<proteinExistence type="predicted"/>
<accession>A0AAW0G1K7</accession>
<sequence>MSAPITVRDDMLATVRSQFPTYVPSNDFELDNIYRFVLHAPPDYSAADIEKWLKENAMTMECTQEFLAAYTIALDSLCASSGMKPPSSATQDDGVILIQIPDSKYSIRLFPGSDITTHFMDYVLTDTGNPADEAFALYRLYQISDWDVEHEPEEVITIEDALGAFCYKGEQRYILTNENKYHVKRSDEEDSTEPTTFEVPYCRMPMNVDIDLGSHPNVQMNPNIKSLVRNVEAATALAARIRPWQVLAGSDQC</sequence>
<dbReference type="Proteomes" id="UP001385951">
    <property type="component" value="Unassembled WGS sequence"/>
</dbReference>
<reference evidence="1 2" key="1">
    <citation type="submission" date="2022-09" db="EMBL/GenBank/DDBJ databases">
        <authorList>
            <person name="Palmer J.M."/>
        </authorList>
    </citation>
    <scope>NUCLEOTIDE SEQUENCE [LARGE SCALE GENOMIC DNA]</scope>
    <source>
        <strain evidence="1 2">DSM 7382</strain>
    </source>
</reference>
<protein>
    <submittedName>
        <fullName evidence="1">Uncharacterized protein</fullName>
    </submittedName>
</protein>
<keyword evidence="2" id="KW-1185">Reference proteome</keyword>
<name>A0AAW0G1K7_9APHY</name>
<comment type="caution">
    <text evidence="1">The sequence shown here is derived from an EMBL/GenBank/DDBJ whole genome shotgun (WGS) entry which is preliminary data.</text>
</comment>